<name>A0A6G0YPS7_APHCR</name>
<reference evidence="2 3" key="1">
    <citation type="submission" date="2019-08" db="EMBL/GenBank/DDBJ databases">
        <title>Whole genome of Aphis craccivora.</title>
        <authorList>
            <person name="Voronova N.V."/>
            <person name="Shulinski R.S."/>
            <person name="Bandarenka Y.V."/>
            <person name="Zhorov D.G."/>
            <person name="Warner D."/>
        </authorList>
    </citation>
    <scope>NUCLEOTIDE SEQUENCE [LARGE SCALE GENOMIC DNA]</scope>
    <source>
        <strain evidence="2">180601</strain>
        <tissue evidence="2">Whole Body</tissue>
    </source>
</reference>
<dbReference type="AlphaFoldDB" id="A0A6G0YPS7"/>
<keyword evidence="3" id="KW-1185">Reference proteome</keyword>
<organism evidence="2 3">
    <name type="scientific">Aphis craccivora</name>
    <name type="common">Cowpea aphid</name>
    <dbReference type="NCBI Taxonomy" id="307492"/>
    <lineage>
        <taxon>Eukaryota</taxon>
        <taxon>Metazoa</taxon>
        <taxon>Ecdysozoa</taxon>
        <taxon>Arthropoda</taxon>
        <taxon>Hexapoda</taxon>
        <taxon>Insecta</taxon>
        <taxon>Pterygota</taxon>
        <taxon>Neoptera</taxon>
        <taxon>Paraneoptera</taxon>
        <taxon>Hemiptera</taxon>
        <taxon>Sternorrhyncha</taxon>
        <taxon>Aphidomorpha</taxon>
        <taxon>Aphidoidea</taxon>
        <taxon>Aphididae</taxon>
        <taxon>Aphidini</taxon>
        <taxon>Aphis</taxon>
        <taxon>Aphis</taxon>
    </lineage>
</organism>
<gene>
    <name evidence="2" type="ORF">FWK35_00005740</name>
</gene>
<evidence type="ECO:0000313" key="3">
    <source>
        <dbReference type="Proteomes" id="UP000478052"/>
    </source>
</evidence>
<dbReference type="EMBL" id="VUJU01002897">
    <property type="protein sequence ID" value="KAF0759762.1"/>
    <property type="molecule type" value="Genomic_DNA"/>
</dbReference>
<evidence type="ECO:0000256" key="1">
    <source>
        <dbReference type="SAM" id="MobiDB-lite"/>
    </source>
</evidence>
<comment type="caution">
    <text evidence="2">The sequence shown here is derived from an EMBL/GenBank/DDBJ whole genome shotgun (WGS) entry which is preliminary data.</text>
</comment>
<dbReference type="OrthoDB" id="6621833at2759"/>
<accession>A0A6G0YPS7</accession>
<sequence length="182" mass="21552">MFYKKNKLNTFLAKTLHLKISLCTYFEFKLKIYRNRVPTNINLCLNIICLISLKTILLNYKSEYAKIKLQQDLNYTTYIKVEEKVLIIISNRIFRNYYCCISVHTKANSNMLCIGFTYSDARKYIKHLKTERWQQYWSNQSIKLNEIKKSILPCPPSPGTRNNFKPPKNRPYVTHPPATVTL</sequence>
<evidence type="ECO:0000313" key="2">
    <source>
        <dbReference type="EMBL" id="KAF0759762.1"/>
    </source>
</evidence>
<protein>
    <submittedName>
        <fullName evidence="2">RNase H domain-containing protein</fullName>
    </submittedName>
</protein>
<feature type="region of interest" description="Disordered" evidence="1">
    <location>
        <begin position="158"/>
        <end position="182"/>
    </location>
</feature>
<dbReference type="Proteomes" id="UP000478052">
    <property type="component" value="Unassembled WGS sequence"/>
</dbReference>
<proteinExistence type="predicted"/>